<keyword evidence="2" id="KW-0812">Transmembrane</keyword>
<dbReference type="HOGENOM" id="CLU_398057_0_0_1"/>
<dbReference type="RefSeq" id="XP_003175410.1">
    <property type="nucleotide sequence ID" value="XM_003175362.1"/>
</dbReference>
<keyword evidence="2" id="KW-1133">Transmembrane helix</keyword>
<name>E4UPV5_ARTGP</name>
<dbReference type="OrthoDB" id="5415055at2759"/>
<dbReference type="EMBL" id="DS989823">
    <property type="protein sequence ID" value="EFQ99927.1"/>
    <property type="molecule type" value="Genomic_DNA"/>
</dbReference>
<feature type="region of interest" description="Disordered" evidence="1">
    <location>
        <begin position="1"/>
        <end position="229"/>
    </location>
</feature>
<feature type="transmembrane region" description="Helical" evidence="2">
    <location>
        <begin position="673"/>
        <end position="693"/>
    </location>
</feature>
<dbReference type="STRING" id="535722.E4UPV5"/>
<feature type="compositionally biased region" description="Polar residues" evidence="1">
    <location>
        <begin position="220"/>
        <end position="229"/>
    </location>
</feature>
<evidence type="ECO:0000313" key="3">
    <source>
        <dbReference type="EMBL" id="EFQ99927.1"/>
    </source>
</evidence>
<gene>
    <name evidence="3" type="ORF">MGYG_02934</name>
</gene>
<reference evidence="4" key="1">
    <citation type="journal article" date="2012" name="MBio">
        <title>Comparative genome analysis of Trichophyton rubrum and related dermatophytes reveals candidate genes involved in infection.</title>
        <authorList>
            <person name="Martinez D.A."/>
            <person name="Oliver B.G."/>
            <person name="Graeser Y."/>
            <person name="Goldberg J.M."/>
            <person name="Li W."/>
            <person name="Martinez-Rossi N.M."/>
            <person name="Monod M."/>
            <person name="Shelest E."/>
            <person name="Barton R.C."/>
            <person name="Birch E."/>
            <person name="Brakhage A.A."/>
            <person name="Chen Z."/>
            <person name="Gurr S.J."/>
            <person name="Heiman D."/>
            <person name="Heitman J."/>
            <person name="Kosti I."/>
            <person name="Rossi A."/>
            <person name="Saif S."/>
            <person name="Samalova M."/>
            <person name="Saunders C.W."/>
            <person name="Shea T."/>
            <person name="Summerbell R.C."/>
            <person name="Xu J."/>
            <person name="Young S."/>
            <person name="Zeng Q."/>
            <person name="Birren B.W."/>
            <person name="Cuomo C.A."/>
            <person name="White T.C."/>
        </authorList>
    </citation>
    <scope>NUCLEOTIDE SEQUENCE [LARGE SCALE GENOMIC DNA]</scope>
    <source>
        <strain evidence="4">ATCC MYA-4604 / CBS 118893</strain>
    </source>
</reference>
<dbReference type="AlphaFoldDB" id="E4UPV5"/>
<feature type="region of interest" description="Disordered" evidence="1">
    <location>
        <begin position="329"/>
        <end position="468"/>
    </location>
</feature>
<dbReference type="GeneID" id="10030718"/>
<feature type="compositionally biased region" description="Low complexity" evidence="1">
    <location>
        <begin position="1"/>
        <end position="16"/>
    </location>
</feature>
<evidence type="ECO:0000256" key="2">
    <source>
        <dbReference type="SAM" id="Phobius"/>
    </source>
</evidence>
<feature type="transmembrane region" description="Helical" evidence="2">
    <location>
        <begin position="633"/>
        <end position="652"/>
    </location>
</feature>
<evidence type="ECO:0000256" key="1">
    <source>
        <dbReference type="SAM" id="MobiDB-lite"/>
    </source>
</evidence>
<proteinExistence type="predicted"/>
<dbReference type="OMA" id="QQACNRF"/>
<keyword evidence="2" id="KW-0472">Membrane</keyword>
<accession>E4UPV5</accession>
<evidence type="ECO:0000313" key="4">
    <source>
        <dbReference type="Proteomes" id="UP000002669"/>
    </source>
</evidence>
<feature type="compositionally biased region" description="Basic and acidic residues" evidence="1">
    <location>
        <begin position="80"/>
        <end position="90"/>
    </location>
</feature>
<keyword evidence="4" id="KW-1185">Reference proteome</keyword>
<organism evidence="4">
    <name type="scientific">Arthroderma gypseum (strain ATCC MYA-4604 / CBS 118893)</name>
    <name type="common">Microsporum gypseum</name>
    <dbReference type="NCBI Taxonomy" id="535722"/>
    <lineage>
        <taxon>Eukaryota</taxon>
        <taxon>Fungi</taxon>
        <taxon>Dikarya</taxon>
        <taxon>Ascomycota</taxon>
        <taxon>Pezizomycotina</taxon>
        <taxon>Eurotiomycetes</taxon>
        <taxon>Eurotiomycetidae</taxon>
        <taxon>Onygenales</taxon>
        <taxon>Arthrodermataceae</taxon>
        <taxon>Nannizzia</taxon>
    </lineage>
</organism>
<dbReference type="Proteomes" id="UP000002669">
    <property type="component" value="Unassembled WGS sequence"/>
</dbReference>
<protein>
    <submittedName>
        <fullName evidence="3">Uncharacterized protein</fullName>
    </submittedName>
</protein>
<dbReference type="VEuPathDB" id="FungiDB:MGYG_02934"/>
<dbReference type="InParanoid" id="E4UPV5"/>
<dbReference type="eggNOG" id="ENOG502TEVN">
    <property type="taxonomic scope" value="Eukaryota"/>
</dbReference>
<sequence>MPSLSPSLSDLTVSSSDKPRGKSSQKKSIRSTSWSAWLSGSAFRGTDAHGEPMSNVNRKNDEATAKPGPSDEMVIGNKENQSDGFKKYAAVEEPAEETGNSTESDAHSDAGTVRRPRAPSGQTPPKFVLPPGAPSDHMQRTLSHNDICHSPQNDVLERHMPHNSDCQRPGARSRLSGPRRTSQTVSRDDFLTARGANPRTGVVSPDLTDHSHLDDLEPQVDNSGGAMNNQKWRLKGDQWISLDASERTPVPTPPSNAGMNSSLLISSRDQAEAHVAFLAESGVPLKNLEDRFVVNMPSVREPCPPSMTPQQIADFQQACNRFYRYDNNMIHPSRVPSPRPRTPDGPSTPPKRLSKVRETLLQSTGPLDRGRRKDRPPGSPHNQPPHGASREWRHSSAPPASRPQYGWKEHTNKYFLGGPGYGREERIPPPQKRRHRHPPGPDQYRPTGHSSHRGPQEIPYQGHRGPSMPTYPRELHSGFRRAGPIGRQNLDHLQDRSFSRDLYLEPQSYSRQTIQVGASDGNDLLATITTTTTTSTVTPVRLSASDVETYFTPTEISMSKSCSEQSHGVSRESITTTATMTGSVINAENAENTASVKQATAVHHAAGTQSGKTRHTNNENDMETPAIPLTKRAYYHLLPAAMFYLTLIAMTYREYRENLLVTRSPGLRPSQDVKFMKIALGAVFVAVAVSIIFRD</sequence>